<organism evidence="7 8">
    <name type="scientific">Rhodococcoides kroppenstedtii</name>
    <dbReference type="NCBI Taxonomy" id="293050"/>
    <lineage>
        <taxon>Bacteria</taxon>
        <taxon>Bacillati</taxon>
        <taxon>Actinomycetota</taxon>
        <taxon>Actinomycetes</taxon>
        <taxon>Mycobacteriales</taxon>
        <taxon>Nocardiaceae</taxon>
        <taxon>Rhodococcoides</taxon>
    </lineage>
</organism>
<feature type="domain" description="Fe-containing alcohol dehydrogenase-like C-terminal" evidence="6">
    <location>
        <begin position="233"/>
        <end position="426"/>
    </location>
</feature>
<dbReference type="Pfam" id="PF25137">
    <property type="entry name" value="ADH_Fe_C"/>
    <property type="match status" value="1"/>
</dbReference>
<dbReference type="InterPro" id="IPR018211">
    <property type="entry name" value="ADH_Fe_CS"/>
</dbReference>
<dbReference type="InterPro" id="IPR056798">
    <property type="entry name" value="ADH_Fe_C"/>
</dbReference>
<evidence type="ECO:0000256" key="3">
    <source>
        <dbReference type="ARBA" id="ARBA00023027"/>
    </source>
</evidence>
<protein>
    <submittedName>
        <fullName evidence="7">1,3-propanediol dehydrogenase</fullName>
    </submittedName>
</protein>
<dbReference type="InterPro" id="IPR001670">
    <property type="entry name" value="ADH_Fe/GldA"/>
</dbReference>
<evidence type="ECO:0000313" key="8">
    <source>
        <dbReference type="Proteomes" id="UP000182054"/>
    </source>
</evidence>
<dbReference type="EMBL" id="FOJN01000007">
    <property type="protein sequence ID" value="SFA52447.1"/>
    <property type="molecule type" value="Genomic_DNA"/>
</dbReference>
<feature type="domain" description="Alcohol dehydrogenase iron-type/glycerol dehydrogenase GldA" evidence="5">
    <location>
        <begin position="54"/>
        <end position="221"/>
    </location>
</feature>
<keyword evidence="2" id="KW-0560">Oxidoreductase</keyword>
<keyword evidence="3" id="KW-0520">NAD</keyword>
<dbReference type="CDD" id="cd17814">
    <property type="entry name" value="Fe-ADH-like"/>
    <property type="match status" value="1"/>
</dbReference>
<name>A0A1I0TL87_9NOCA</name>
<dbReference type="InterPro" id="IPR039697">
    <property type="entry name" value="Alcohol_dehydrogenase_Fe"/>
</dbReference>
<gene>
    <name evidence="7" type="ORF">SAMN05444374_107152</name>
</gene>
<feature type="compositionally biased region" description="Polar residues" evidence="4">
    <location>
        <begin position="25"/>
        <end position="39"/>
    </location>
</feature>
<evidence type="ECO:0000256" key="1">
    <source>
        <dbReference type="ARBA" id="ARBA00007358"/>
    </source>
</evidence>
<evidence type="ECO:0000259" key="5">
    <source>
        <dbReference type="Pfam" id="PF00465"/>
    </source>
</evidence>
<sequence>MIDLPDRAGETGPSGRKLDHMLGTTDVSTGPTPATSLSRVTGDGAGRVVKFHAPEIVFGVGSTGEVAHAVARLGGRRPFLVTDAGLVETGWVDEIARDLRSAGLDPVVWSEPTPNPKDHEIEAGVDVYRDRGCDVLVAVGGGSVMDAAKGVAILAANDGRILDYEGVDRVAAPIPPLVMVPTTAGTGADVSQFCIVTDTGRGTKITILGRSLVPDITVIDPRLLTTMPEWLSAATGLDALTHGIEAFVSLAHNPLTDDHALRAVTLVIGTLARTIDDPTSLPMRTVMAQASLEGGLAFTNAILGAAHAMSHQVGGLLDLPHGVINGILLPHVIRFNADADGSPYVPVARQLGLDEARGSAREAALAVADRVETLARQVGVPRSLGTIGVREEDVDRLAGFALRDACMATNPRPVTHADVAALFRQAL</sequence>
<comment type="similarity">
    <text evidence="1">Belongs to the iron-containing alcohol dehydrogenase family.</text>
</comment>
<dbReference type="FunFam" id="3.40.50.1970:FF:000003">
    <property type="entry name" value="Alcohol dehydrogenase, iron-containing"/>
    <property type="match status" value="1"/>
</dbReference>
<evidence type="ECO:0000313" key="7">
    <source>
        <dbReference type="EMBL" id="SFA52447.1"/>
    </source>
</evidence>
<evidence type="ECO:0000259" key="6">
    <source>
        <dbReference type="Pfam" id="PF25137"/>
    </source>
</evidence>
<dbReference type="Gene3D" id="3.40.50.1970">
    <property type="match status" value="1"/>
</dbReference>
<feature type="region of interest" description="Disordered" evidence="4">
    <location>
        <begin position="1"/>
        <end position="41"/>
    </location>
</feature>
<dbReference type="Gene3D" id="1.20.1090.10">
    <property type="entry name" value="Dehydroquinate synthase-like - alpha domain"/>
    <property type="match status" value="1"/>
</dbReference>
<accession>A0A1I0TL87</accession>
<dbReference type="AlphaFoldDB" id="A0A1I0TL87"/>
<dbReference type="Proteomes" id="UP000182054">
    <property type="component" value="Unassembled WGS sequence"/>
</dbReference>
<dbReference type="FunFam" id="1.20.1090.10:FF:000001">
    <property type="entry name" value="Aldehyde-alcohol dehydrogenase"/>
    <property type="match status" value="1"/>
</dbReference>
<evidence type="ECO:0000256" key="4">
    <source>
        <dbReference type="SAM" id="MobiDB-lite"/>
    </source>
</evidence>
<dbReference type="PANTHER" id="PTHR11496:SF102">
    <property type="entry name" value="ALCOHOL DEHYDROGENASE 4"/>
    <property type="match status" value="1"/>
</dbReference>
<dbReference type="PROSITE" id="PS00913">
    <property type="entry name" value="ADH_IRON_1"/>
    <property type="match status" value="1"/>
</dbReference>
<dbReference type="Pfam" id="PF00465">
    <property type="entry name" value="Fe-ADH"/>
    <property type="match status" value="1"/>
</dbReference>
<dbReference type="PANTHER" id="PTHR11496">
    <property type="entry name" value="ALCOHOL DEHYDROGENASE"/>
    <property type="match status" value="1"/>
</dbReference>
<reference evidence="7 8" key="1">
    <citation type="submission" date="2016-10" db="EMBL/GenBank/DDBJ databases">
        <authorList>
            <person name="de Groot N.N."/>
        </authorList>
    </citation>
    <scope>NUCLEOTIDE SEQUENCE [LARGE SCALE GENOMIC DNA]</scope>
    <source>
        <strain evidence="7 8">DSM 44908</strain>
    </source>
</reference>
<dbReference type="SUPFAM" id="SSF56796">
    <property type="entry name" value="Dehydroquinate synthase-like"/>
    <property type="match status" value="1"/>
</dbReference>
<dbReference type="GO" id="GO:0046872">
    <property type="term" value="F:metal ion binding"/>
    <property type="evidence" value="ECO:0007669"/>
    <property type="project" value="InterPro"/>
</dbReference>
<dbReference type="GO" id="GO:0004022">
    <property type="term" value="F:alcohol dehydrogenase (NAD+) activity"/>
    <property type="evidence" value="ECO:0007669"/>
    <property type="project" value="UniProtKB-ARBA"/>
</dbReference>
<proteinExistence type="inferred from homology"/>
<evidence type="ECO:0000256" key="2">
    <source>
        <dbReference type="ARBA" id="ARBA00023002"/>
    </source>
</evidence>